<protein>
    <submittedName>
        <fullName evidence="10">Putative ABC transport system permease protein</fullName>
    </submittedName>
</protein>
<feature type="transmembrane region" description="Helical" evidence="7">
    <location>
        <begin position="23"/>
        <end position="46"/>
    </location>
</feature>
<evidence type="ECO:0000313" key="10">
    <source>
        <dbReference type="EMBL" id="SJZ98472.1"/>
    </source>
</evidence>
<feature type="transmembrane region" description="Helical" evidence="7">
    <location>
        <begin position="340"/>
        <end position="362"/>
    </location>
</feature>
<organism evidence="10 11">
    <name type="scientific">Trichlorobacter thiogenes</name>
    <dbReference type="NCBI Taxonomy" id="115783"/>
    <lineage>
        <taxon>Bacteria</taxon>
        <taxon>Pseudomonadati</taxon>
        <taxon>Thermodesulfobacteriota</taxon>
        <taxon>Desulfuromonadia</taxon>
        <taxon>Geobacterales</taxon>
        <taxon>Geobacteraceae</taxon>
        <taxon>Trichlorobacter</taxon>
    </lineage>
</organism>
<evidence type="ECO:0000256" key="7">
    <source>
        <dbReference type="SAM" id="Phobius"/>
    </source>
</evidence>
<accession>A0A1T4Q3W6</accession>
<evidence type="ECO:0000256" key="6">
    <source>
        <dbReference type="ARBA" id="ARBA00038076"/>
    </source>
</evidence>
<keyword evidence="11" id="KW-1185">Reference proteome</keyword>
<comment type="similarity">
    <text evidence="6">Belongs to the ABC-4 integral membrane protein family.</text>
</comment>
<dbReference type="AlphaFoldDB" id="A0A1T4Q3W6"/>
<keyword evidence="5 7" id="KW-0472">Membrane</keyword>
<dbReference type="Proteomes" id="UP000190102">
    <property type="component" value="Unassembled WGS sequence"/>
</dbReference>
<dbReference type="PANTHER" id="PTHR30572:SF4">
    <property type="entry name" value="ABC TRANSPORTER PERMEASE YTRF"/>
    <property type="match status" value="1"/>
</dbReference>
<dbReference type="GO" id="GO:0005886">
    <property type="term" value="C:plasma membrane"/>
    <property type="evidence" value="ECO:0007669"/>
    <property type="project" value="UniProtKB-SubCell"/>
</dbReference>
<dbReference type="Pfam" id="PF02687">
    <property type="entry name" value="FtsX"/>
    <property type="match status" value="1"/>
</dbReference>
<dbReference type="PANTHER" id="PTHR30572">
    <property type="entry name" value="MEMBRANE COMPONENT OF TRANSPORTER-RELATED"/>
    <property type="match status" value="1"/>
</dbReference>
<dbReference type="STRING" id="115783.SAMN02745119_02221"/>
<dbReference type="Pfam" id="PF12704">
    <property type="entry name" value="MacB_PCD"/>
    <property type="match status" value="1"/>
</dbReference>
<reference evidence="11" key="1">
    <citation type="submission" date="2017-02" db="EMBL/GenBank/DDBJ databases">
        <authorList>
            <person name="Varghese N."/>
            <person name="Submissions S."/>
        </authorList>
    </citation>
    <scope>NUCLEOTIDE SEQUENCE [LARGE SCALE GENOMIC DNA]</scope>
    <source>
        <strain evidence="11">ATCC BAA-34</strain>
    </source>
</reference>
<evidence type="ECO:0000256" key="4">
    <source>
        <dbReference type="ARBA" id="ARBA00022989"/>
    </source>
</evidence>
<dbReference type="InterPro" id="IPR025857">
    <property type="entry name" value="MacB_PCD"/>
</dbReference>
<evidence type="ECO:0000256" key="1">
    <source>
        <dbReference type="ARBA" id="ARBA00004651"/>
    </source>
</evidence>
<feature type="domain" description="ABC3 transporter permease C-terminal" evidence="8">
    <location>
        <begin position="291"/>
        <end position="399"/>
    </location>
</feature>
<evidence type="ECO:0000259" key="9">
    <source>
        <dbReference type="Pfam" id="PF12704"/>
    </source>
</evidence>
<gene>
    <name evidence="10" type="ORF">SAMN02745119_02221</name>
</gene>
<keyword evidence="4 7" id="KW-1133">Transmembrane helix</keyword>
<feature type="transmembrane region" description="Helical" evidence="7">
    <location>
        <begin position="284"/>
        <end position="308"/>
    </location>
</feature>
<name>A0A1T4Q3W6_9BACT</name>
<comment type="subcellular location">
    <subcellularLocation>
        <location evidence="1">Cell membrane</location>
        <topology evidence="1">Multi-pass membrane protein</topology>
    </subcellularLocation>
</comment>
<feature type="transmembrane region" description="Helical" evidence="7">
    <location>
        <begin position="369"/>
        <end position="393"/>
    </location>
</feature>
<keyword evidence="3 7" id="KW-0812">Transmembrane</keyword>
<evidence type="ECO:0000256" key="2">
    <source>
        <dbReference type="ARBA" id="ARBA00022475"/>
    </source>
</evidence>
<dbReference type="RefSeq" id="WP_244161393.1">
    <property type="nucleotide sequence ID" value="NZ_FUWR01000012.1"/>
</dbReference>
<proteinExistence type="inferred from homology"/>
<dbReference type="InterPro" id="IPR003838">
    <property type="entry name" value="ABC3_permease_C"/>
</dbReference>
<evidence type="ECO:0000259" key="8">
    <source>
        <dbReference type="Pfam" id="PF02687"/>
    </source>
</evidence>
<feature type="domain" description="MacB-like periplasmic core" evidence="9">
    <location>
        <begin position="22"/>
        <end position="253"/>
    </location>
</feature>
<sequence>MMIHPSHLKEAARSLLASKQRTILALIGIVIGIGSVIAMVSVGRIVQEESLRQFKEMGTDILTIEKEFGGGGPPGMQGAPGAAGGAAAKAALRLDTILAIPSRCPGIAAVAPSVRGSGDISFAGKKLERCSPMGVTASFLDINKLTMREGRFLSDLDEQSRYCVIGSQVAAELQKQGASKLAGSKIRIGNNLFTVIGVTNEVPQGGMRRFEPNEMIYLHITTGLRVFANAEIQSITARVSPGTTNNAARDQVMAYVASLGKGQAVRITSPEEIIAQMEKQMQMFTLLLGAIGSISLIVGGVGVMNVMLVSVTERRREIGIRRALGAKRGDIKGQFLIESIILSLIGGLLGIIFGIGASWLIAHFAKWQFALSFSAILLGVGVSNAVGIFFGYYPARQASLLDPIVALKSD</sequence>
<dbReference type="GO" id="GO:0022857">
    <property type="term" value="F:transmembrane transporter activity"/>
    <property type="evidence" value="ECO:0007669"/>
    <property type="project" value="TreeGrafter"/>
</dbReference>
<dbReference type="InterPro" id="IPR050250">
    <property type="entry name" value="Macrolide_Exporter_MacB"/>
</dbReference>
<evidence type="ECO:0000313" key="11">
    <source>
        <dbReference type="Proteomes" id="UP000190102"/>
    </source>
</evidence>
<evidence type="ECO:0000256" key="3">
    <source>
        <dbReference type="ARBA" id="ARBA00022692"/>
    </source>
</evidence>
<keyword evidence="2" id="KW-1003">Cell membrane</keyword>
<dbReference type="EMBL" id="FUWR01000012">
    <property type="protein sequence ID" value="SJZ98472.1"/>
    <property type="molecule type" value="Genomic_DNA"/>
</dbReference>
<evidence type="ECO:0000256" key="5">
    <source>
        <dbReference type="ARBA" id="ARBA00023136"/>
    </source>
</evidence>